<dbReference type="GO" id="GO:0005634">
    <property type="term" value="C:nucleus"/>
    <property type="evidence" value="ECO:0007669"/>
    <property type="project" value="TreeGrafter"/>
</dbReference>
<sequence length="218" mass="24056">MPYKEHDDRVGGPPVNRRRKGRGPFRATLYSEEGSSWDNDSRRAGGGTMGGQRNRRGHGGGGGGGGGRGGGGGGGGGSQKWSRGRRSRGHAARNPRGLEDVDSDVDMREDGVQRQQQRFLPYSRNRRNRNQGKNFEVTVNNDNSTGHVIHGNTMWKDPGWHKITIPHGKKYDRNWLLQSIQGVCAQPFTPVLVTILFFFLSTILPRSIKLKMGAILII</sequence>
<evidence type="ECO:0000313" key="5">
    <source>
        <dbReference type="Proteomes" id="UP000694388"/>
    </source>
</evidence>
<reference evidence="4" key="1">
    <citation type="submission" date="2025-08" db="UniProtKB">
        <authorList>
            <consortium name="Ensembl"/>
        </authorList>
    </citation>
    <scope>IDENTIFICATION</scope>
</reference>
<protein>
    <recommendedName>
        <fullName evidence="3">Nuclear RNA export factor Tap RNA-binding domain-containing protein</fullName>
    </recommendedName>
</protein>
<dbReference type="AlphaFoldDB" id="A0A8C4R1V0"/>
<evidence type="ECO:0000256" key="2">
    <source>
        <dbReference type="SAM" id="Phobius"/>
    </source>
</evidence>
<dbReference type="SUPFAM" id="SSF54928">
    <property type="entry name" value="RNA-binding domain, RBD"/>
    <property type="match status" value="1"/>
</dbReference>
<proteinExistence type="predicted"/>
<keyword evidence="2" id="KW-0472">Membrane</keyword>
<keyword evidence="5" id="KW-1185">Reference proteome</keyword>
<keyword evidence="2" id="KW-1133">Transmembrane helix</keyword>
<dbReference type="Pfam" id="PF09162">
    <property type="entry name" value="Tap-RNA_bind"/>
    <property type="match status" value="1"/>
</dbReference>
<feature type="domain" description="Nuclear RNA export factor Tap RNA-binding" evidence="3">
    <location>
        <begin position="160"/>
        <end position="192"/>
    </location>
</feature>
<dbReference type="InterPro" id="IPR035979">
    <property type="entry name" value="RBD_domain_sf"/>
</dbReference>
<evidence type="ECO:0000313" key="4">
    <source>
        <dbReference type="Ensembl" id="ENSEBUP00000022919.1"/>
    </source>
</evidence>
<dbReference type="GO" id="GO:0016973">
    <property type="term" value="P:poly(A)+ mRNA export from nucleus"/>
    <property type="evidence" value="ECO:0007669"/>
    <property type="project" value="TreeGrafter"/>
</dbReference>
<dbReference type="InterPro" id="IPR030217">
    <property type="entry name" value="NXF_fam"/>
</dbReference>
<dbReference type="Ensembl" id="ENSEBUT00000023494.1">
    <property type="protein sequence ID" value="ENSEBUP00000022919.1"/>
    <property type="gene ID" value="ENSEBUG00000014125.1"/>
</dbReference>
<reference evidence="4" key="2">
    <citation type="submission" date="2025-09" db="UniProtKB">
        <authorList>
            <consortium name="Ensembl"/>
        </authorList>
    </citation>
    <scope>IDENTIFICATION</scope>
</reference>
<evidence type="ECO:0000256" key="1">
    <source>
        <dbReference type="SAM" id="MobiDB-lite"/>
    </source>
</evidence>
<feature type="transmembrane region" description="Helical" evidence="2">
    <location>
        <begin position="187"/>
        <end position="204"/>
    </location>
</feature>
<dbReference type="PANTHER" id="PTHR10662:SF22">
    <property type="entry name" value="NUCLEAR RNA EXPORT FACTOR 1"/>
    <property type="match status" value="1"/>
</dbReference>
<evidence type="ECO:0000259" key="3">
    <source>
        <dbReference type="Pfam" id="PF09162"/>
    </source>
</evidence>
<accession>A0A8C4R1V0</accession>
<dbReference type="InterPro" id="IPR012677">
    <property type="entry name" value="Nucleotide-bd_a/b_plait_sf"/>
</dbReference>
<organism evidence="4 5">
    <name type="scientific">Eptatretus burgeri</name>
    <name type="common">Inshore hagfish</name>
    <dbReference type="NCBI Taxonomy" id="7764"/>
    <lineage>
        <taxon>Eukaryota</taxon>
        <taxon>Metazoa</taxon>
        <taxon>Chordata</taxon>
        <taxon>Craniata</taxon>
        <taxon>Vertebrata</taxon>
        <taxon>Cyclostomata</taxon>
        <taxon>Myxini</taxon>
        <taxon>Myxiniformes</taxon>
        <taxon>Myxinidae</taxon>
        <taxon>Eptatretinae</taxon>
        <taxon>Eptatretus</taxon>
    </lineage>
</organism>
<keyword evidence="2" id="KW-0812">Transmembrane</keyword>
<dbReference type="GO" id="GO:0005737">
    <property type="term" value="C:cytoplasm"/>
    <property type="evidence" value="ECO:0007669"/>
    <property type="project" value="InterPro"/>
</dbReference>
<feature type="region of interest" description="Disordered" evidence="1">
    <location>
        <begin position="1"/>
        <end position="132"/>
    </location>
</feature>
<dbReference type="GO" id="GO:0003723">
    <property type="term" value="F:RNA binding"/>
    <property type="evidence" value="ECO:0007669"/>
    <property type="project" value="InterPro"/>
</dbReference>
<feature type="compositionally biased region" description="Gly residues" evidence="1">
    <location>
        <begin position="59"/>
        <end position="78"/>
    </location>
</feature>
<dbReference type="Proteomes" id="UP000694388">
    <property type="component" value="Unplaced"/>
</dbReference>
<feature type="compositionally biased region" description="Basic and acidic residues" evidence="1">
    <location>
        <begin position="1"/>
        <end position="10"/>
    </location>
</feature>
<dbReference type="PANTHER" id="PTHR10662">
    <property type="entry name" value="NUCLEAR RNA EXPORT FACTOR"/>
    <property type="match status" value="1"/>
</dbReference>
<dbReference type="InterPro" id="IPR015245">
    <property type="entry name" value="Tap_RNA-bd"/>
</dbReference>
<dbReference type="Gene3D" id="3.30.70.330">
    <property type="match status" value="1"/>
</dbReference>
<name>A0A8C4R1V0_EPTBU</name>
<feature type="compositionally biased region" description="Basic residues" evidence="1">
    <location>
        <begin position="82"/>
        <end position="93"/>
    </location>
</feature>